<organism evidence="2 3">
    <name type="scientific">Mycena venus</name>
    <dbReference type="NCBI Taxonomy" id="2733690"/>
    <lineage>
        <taxon>Eukaryota</taxon>
        <taxon>Fungi</taxon>
        <taxon>Dikarya</taxon>
        <taxon>Basidiomycota</taxon>
        <taxon>Agaricomycotina</taxon>
        <taxon>Agaricomycetes</taxon>
        <taxon>Agaricomycetidae</taxon>
        <taxon>Agaricales</taxon>
        <taxon>Marasmiineae</taxon>
        <taxon>Mycenaceae</taxon>
        <taxon>Mycena</taxon>
    </lineage>
</organism>
<evidence type="ECO:0000256" key="1">
    <source>
        <dbReference type="SAM" id="MobiDB-lite"/>
    </source>
</evidence>
<name>A0A8H6YL83_9AGAR</name>
<comment type="caution">
    <text evidence="2">The sequence shown here is derived from an EMBL/GenBank/DDBJ whole genome shotgun (WGS) entry which is preliminary data.</text>
</comment>
<gene>
    <name evidence="2" type="ORF">MVEN_00762900</name>
</gene>
<dbReference type="AlphaFoldDB" id="A0A8H6YL83"/>
<dbReference type="Proteomes" id="UP000620124">
    <property type="component" value="Unassembled WGS sequence"/>
</dbReference>
<accession>A0A8H6YL83</accession>
<proteinExistence type="predicted"/>
<protein>
    <submittedName>
        <fullName evidence="2">Uncharacterized protein</fullName>
    </submittedName>
</protein>
<keyword evidence="3" id="KW-1185">Reference proteome</keyword>
<reference evidence="2" key="1">
    <citation type="submission" date="2020-05" db="EMBL/GenBank/DDBJ databases">
        <title>Mycena genomes resolve the evolution of fungal bioluminescence.</title>
        <authorList>
            <person name="Tsai I.J."/>
        </authorList>
    </citation>
    <scope>NUCLEOTIDE SEQUENCE</scope>
    <source>
        <strain evidence="2">CCC161011</strain>
    </source>
</reference>
<feature type="region of interest" description="Disordered" evidence="1">
    <location>
        <begin position="38"/>
        <end position="64"/>
    </location>
</feature>
<sequence>MVYDNAEVFEVGQNQKMPEDGLDVIGGHTRHPDVASITARPARRGPNDVLPSARGPTSSHRTHENYGATMDASTEDRGFHDLGWIACSLTIADPSVVTLYTASSAPSRPSLAYTVRAGALAARTQQSSSSRTACAIVSQSVVGDNQASRVCVLSTR</sequence>
<evidence type="ECO:0000313" key="2">
    <source>
        <dbReference type="EMBL" id="KAF7360334.1"/>
    </source>
</evidence>
<evidence type="ECO:0000313" key="3">
    <source>
        <dbReference type="Proteomes" id="UP000620124"/>
    </source>
</evidence>
<dbReference type="OrthoDB" id="3109531at2759"/>
<dbReference type="EMBL" id="JACAZI010000005">
    <property type="protein sequence ID" value="KAF7360334.1"/>
    <property type="molecule type" value="Genomic_DNA"/>
</dbReference>